<feature type="domain" description="ChrR-like cupin" evidence="1">
    <location>
        <begin position="121"/>
        <end position="221"/>
    </location>
</feature>
<keyword evidence="3" id="KW-1185">Reference proteome</keyword>
<dbReference type="Pfam" id="PF12973">
    <property type="entry name" value="Cupin_7"/>
    <property type="match status" value="2"/>
</dbReference>
<dbReference type="Gene3D" id="2.60.120.10">
    <property type="entry name" value="Jelly Rolls"/>
    <property type="match status" value="1"/>
</dbReference>
<dbReference type="HOGENOM" id="CLU_111523_0_0_4"/>
<dbReference type="CDD" id="cd20303">
    <property type="entry name" value="cupin_ChrR_1"/>
    <property type="match status" value="1"/>
</dbReference>
<sequence>MPPNTLINADFSQRAVLHREQQQWVASPQQGVRRIFLDRVGAEKARATSIVSYAPGSMFPLHGHPGGEEILVLDGLFSDASGDFSGGWYLRNPPGSHHAPSSAPGATLFVKLRQMPDQERQAVRIDSGAAAWQPRGAGRSCLPLYHGAAEHVELLRLQPDAVAEAELFDGGAEYLVLNGQMTDDDGTYGAGAWLRLPPGARQQVRSGAEGVLFYRKTGHLAVAIG</sequence>
<dbReference type="Proteomes" id="UP000027604">
    <property type="component" value="Chromosome I"/>
</dbReference>
<reference evidence="2 3" key="1">
    <citation type="journal article" date="2015" name="Genome Announc.">
        <title>Genome Sequence of Mushroom Soft-Rot Pathogen Janthinobacterium agaricidamnosum.</title>
        <authorList>
            <person name="Graupner K."/>
            <person name="Lackner G."/>
            <person name="Hertweck C."/>
        </authorList>
    </citation>
    <scope>NUCLEOTIDE SEQUENCE [LARGE SCALE GENOMIC DNA]</scope>
    <source>
        <strain evidence="3">NBRC 102515 / DSM 9628</strain>
    </source>
</reference>
<dbReference type="OrthoDB" id="9801227at2"/>
<name>W0VF50_9BURK</name>
<dbReference type="PATRIC" id="fig|1349767.4.peg.1965"/>
<organism evidence="2 3">
    <name type="scientific">Janthinobacterium agaricidamnosum NBRC 102515 = DSM 9628</name>
    <dbReference type="NCBI Taxonomy" id="1349767"/>
    <lineage>
        <taxon>Bacteria</taxon>
        <taxon>Pseudomonadati</taxon>
        <taxon>Pseudomonadota</taxon>
        <taxon>Betaproteobacteria</taxon>
        <taxon>Burkholderiales</taxon>
        <taxon>Oxalobacteraceae</taxon>
        <taxon>Janthinobacterium</taxon>
    </lineage>
</organism>
<dbReference type="AlphaFoldDB" id="W0VF50"/>
<gene>
    <name evidence="2" type="ORF">GJA_5371</name>
</gene>
<evidence type="ECO:0000313" key="2">
    <source>
        <dbReference type="EMBL" id="CDG85967.1"/>
    </source>
</evidence>
<feature type="domain" description="ChrR-like cupin" evidence="1">
    <location>
        <begin position="13"/>
        <end position="115"/>
    </location>
</feature>
<dbReference type="STRING" id="1349767.GJA_5371"/>
<dbReference type="RefSeq" id="WP_038497777.1">
    <property type="nucleotide sequence ID" value="NZ_BCTH01000020.1"/>
</dbReference>
<dbReference type="InterPro" id="IPR014710">
    <property type="entry name" value="RmlC-like_jellyroll"/>
</dbReference>
<protein>
    <submittedName>
        <fullName evidence="2">Anti-ECFsigma factor, ChrR</fullName>
    </submittedName>
</protein>
<dbReference type="eggNOG" id="COG1917">
    <property type="taxonomic scope" value="Bacteria"/>
</dbReference>
<accession>W0VF50</accession>
<evidence type="ECO:0000259" key="1">
    <source>
        <dbReference type="Pfam" id="PF12973"/>
    </source>
</evidence>
<evidence type="ECO:0000313" key="3">
    <source>
        <dbReference type="Proteomes" id="UP000027604"/>
    </source>
</evidence>
<dbReference type="SUPFAM" id="SSF51182">
    <property type="entry name" value="RmlC-like cupins"/>
    <property type="match status" value="2"/>
</dbReference>
<dbReference type="EMBL" id="HG322949">
    <property type="protein sequence ID" value="CDG85967.1"/>
    <property type="molecule type" value="Genomic_DNA"/>
</dbReference>
<dbReference type="InterPro" id="IPR025979">
    <property type="entry name" value="ChrR-like_cupin_dom"/>
</dbReference>
<proteinExistence type="predicted"/>
<dbReference type="InterPro" id="IPR011051">
    <property type="entry name" value="RmlC_Cupin_sf"/>
</dbReference>
<dbReference type="KEGG" id="jag:GJA_5371"/>